<dbReference type="Pfam" id="PF18348">
    <property type="entry name" value="SH3_16"/>
    <property type="match status" value="1"/>
</dbReference>
<dbReference type="RefSeq" id="WP_076484904.1">
    <property type="nucleotide sequence ID" value="NZ_FTOG01000006.1"/>
</dbReference>
<evidence type="ECO:0000259" key="5">
    <source>
        <dbReference type="PROSITE" id="PS51935"/>
    </source>
</evidence>
<dbReference type="EMBL" id="FTOG01000006">
    <property type="protein sequence ID" value="SIS88279.1"/>
    <property type="molecule type" value="Genomic_DNA"/>
</dbReference>
<dbReference type="InterPro" id="IPR038765">
    <property type="entry name" value="Papain-like_cys_pep_sf"/>
</dbReference>
<dbReference type="PANTHER" id="PTHR47359:SF3">
    <property type="entry name" value="NLP_P60 DOMAIN-CONTAINING PROTEIN-RELATED"/>
    <property type="match status" value="1"/>
</dbReference>
<protein>
    <submittedName>
        <fullName evidence="6">NlpC/P60 family protein</fullName>
    </submittedName>
</protein>
<comment type="similarity">
    <text evidence="1">Belongs to the peptidase C40 family.</text>
</comment>
<evidence type="ECO:0000256" key="3">
    <source>
        <dbReference type="ARBA" id="ARBA00022801"/>
    </source>
</evidence>
<gene>
    <name evidence="6" type="ORF">SAMN05421580_106109</name>
</gene>
<proteinExistence type="inferred from homology"/>
<dbReference type="GO" id="GO:0006508">
    <property type="term" value="P:proteolysis"/>
    <property type="evidence" value="ECO:0007669"/>
    <property type="project" value="UniProtKB-KW"/>
</dbReference>
<dbReference type="PANTHER" id="PTHR47359">
    <property type="entry name" value="PEPTIDOGLYCAN DL-ENDOPEPTIDASE CWLO"/>
    <property type="match status" value="1"/>
</dbReference>
<keyword evidence="2" id="KW-0645">Protease</keyword>
<organism evidence="6 7">
    <name type="scientific">Rhodobacter aestuarii</name>
    <dbReference type="NCBI Taxonomy" id="453582"/>
    <lineage>
        <taxon>Bacteria</taxon>
        <taxon>Pseudomonadati</taxon>
        <taxon>Pseudomonadota</taxon>
        <taxon>Alphaproteobacteria</taxon>
        <taxon>Rhodobacterales</taxon>
        <taxon>Rhodobacter group</taxon>
        <taxon>Rhodobacter</taxon>
    </lineage>
</organism>
<reference evidence="7" key="1">
    <citation type="submission" date="2017-01" db="EMBL/GenBank/DDBJ databases">
        <authorList>
            <person name="Varghese N."/>
            <person name="Submissions S."/>
        </authorList>
    </citation>
    <scope>NUCLEOTIDE SEQUENCE [LARGE SCALE GENOMIC DNA]</scope>
    <source>
        <strain evidence="7">DSM 19945</strain>
    </source>
</reference>
<dbReference type="PROSITE" id="PS51935">
    <property type="entry name" value="NLPC_P60"/>
    <property type="match status" value="1"/>
</dbReference>
<dbReference type="GO" id="GO:0008234">
    <property type="term" value="F:cysteine-type peptidase activity"/>
    <property type="evidence" value="ECO:0007669"/>
    <property type="project" value="UniProtKB-KW"/>
</dbReference>
<feature type="domain" description="NlpC/P60" evidence="5">
    <location>
        <begin position="150"/>
        <end position="275"/>
    </location>
</feature>
<dbReference type="Gene3D" id="3.90.1720.10">
    <property type="entry name" value="endopeptidase domain like (from Nostoc punctiforme)"/>
    <property type="match status" value="1"/>
</dbReference>
<dbReference type="Pfam" id="PF00877">
    <property type="entry name" value="NLPC_P60"/>
    <property type="match status" value="1"/>
</dbReference>
<keyword evidence="7" id="KW-1185">Reference proteome</keyword>
<keyword evidence="3" id="KW-0378">Hydrolase</keyword>
<dbReference type="InterPro" id="IPR041382">
    <property type="entry name" value="SH3_16"/>
</dbReference>
<dbReference type="SUPFAM" id="SSF54001">
    <property type="entry name" value="Cysteine proteinases"/>
    <property type="match status" value="1"/>
</dbReference>
<dbReference type="InterPro" id="IPR051794">
    <property type="entry name" value="PG_Endopeptidase_C40"/>
</dbReference>
<keyword evidence="4" id="KW-0788">Thiol protease</keyword>
<dbReference type="Proteomes" id="UP000186221">
    <property type="component" value="Unassembled WGS sequence"/>
</dbReference>
<accession>A0A1N7MQY2</accession>
<evidence type="ECO:0000256" key="1">
    <source>
        <dbReference type="ARBA" id="ARBA00007074"/>
    </source>
</evidence>
<sequence>MSDARLSPFSGRFALETLHGQVEAEAFVPGEPARIGSPVVDLSTKPEGGRDRQLLYGAEVVVIERRGESAFVQAQADGYCGWITALALAPPSPATHVVVTRGTHLYREASIKRGEHGALSLGARLTVLDQAGDLARTPEGWVPARHLRPIDLPETDPVSVAERLLGTPYLWGGNASFGIDCSGLVQLAYALCHRACPGDSDLQRAAFGDFLPEDTSTQRGDLFFWAGHIAIAVSPDLLLHANGHAMAVVYEPIDACLARIAASGEARWFGRKRPV</sequence>
<name>A0A1N7MQY2_9RHOB</name>
<dbReference type="OrthoDB" id="9813368at2"/>
<evidence type="ECO:0000256" key="2">
    <source>
        <dbReference type="ARBA" id="ARBA00022670"/>
    </source>
</evidence>
<dbReference type="AlphaFoldDB" id="A0A1N7MQY2"/>
<dbReference type="STRING" id="453582.SAMN05421580_106109"/>
<evidence type="ECO:0000256" key="4">
    <source>
        <dbReference type="ARBA" id="ARBA00022807"/>
    </source>
</evidence>
<dbReference type="InterPro" id="IPR000064">
    <property type="entry name" value="NLP_P60_dom"/>
</dbReference>
<evidence type="ECO:0000313" key="7">
    <source>
        <dbReference type="Proteomes" id="UP000186221"/>
    </source>
</evidence>
<evidence type="ECO:0000313" key="6">
    <source>
        <dbReference type="EMBL" id="SIS88279.1"/>
    </source>
</evidence>